<dbReference type="InterPro" id="IPR015919">
    <property type="entry name" value="Cadherin-like_sf"/>
</dbReference>
<dbReference type="InterPro" id="IPR013783">
    <property type="entry name" value="Ig-like_fold"/>
</dbReference>
<comment type="caution">
    <text evidence="5">The sequence shown here is derived from an EMBL/GenBank/DDBJ whole genome shotgun (WGS) entry which is preliminary data.</text>
</comment>
<dbReference type="PROSITE" id="PS50825">
    <property type="entry name" value="HYR"/>
    <property type="match status" value="1"/>
</dbReference>
<dbReference type="PROSITE" id="PS50228">
    <property type="entry name" value="SUEL_LECTIN"/>
    <property type="match status" value="1"/>
</dbReference>
<evidence type="ECO:0000259" key="4">
    <source>
        <dbReference type="PROSITE" id="PS50825"/>
    </source>
</evidence>
<dbReference type="InterPro" id="IPR026444">
    <property type="entry name" value="Secre_tail"/>
</dbReference>
<keyword evidence="1" id="KW-0677">Repeat</keyword>
<dbReference type="SUPFAM" id="SSF49299">
    <property type="entry name" value="PKD domain"/>
    <property type="match status" value="1"/>
</dbReference>
<dbReference type="GO" id="GO:0030246">
    <property type="term" value="F:carbohydrate binding"/>
    <property type="evidence" value="ECO:0007669"/>
    <property type="project" value="InterPro"/>
</dbReference>
<dbReference type="SUPFAM" id="SSF49313">
    <property type="entry name" value="Cadherin-like"/>
    <property type="match status" value="2"/>
</dbReference>
<dbReference type="InterPro" id="IPR035986">
    <property type="entry name" value="PKD_dom_sf"/>
</dbReference>
<dbReference type="NCBIfam" id="TIGR04183">
    <property type="entry name" value="Por_Secre_tail"/>
    <property type="match status" value="1"/>
</dbReference>
<evidence type="ECO:0000256" key="1">
    <source>
        <dbReference type="ARBA" id="ARBA00022737"/>
    </source>
</evidence>
<evidence type="ECO:0000313" key="5">
    <source>
        <dbReference type="EMBL" id="MCI1188181.1"/>
    </source>
</evidence>
<dbReference type="InterPro" id="IPR000922">
    <property type="entry name" value="Lectin_gal-bd_dom"/>
</dbReference>
<name>A0A9X2AFG3_9BACT</name>
<dbReference type="PROSITE" id="PS50093">
    <property type="entry name" value="PKD"/>
    <property type="match status" value="1"/>
</dbReference>
<dbReference type="InterPro" id="IPR022409">
    <property type="entry name" value="PKD/Chitinase_dom"/>
</dbReference>
<dbReference type="InterPro" id="IPR003410">
    <property type="entry name" value="HYR_dom"/>
</dbReference>
<dbReference type="InterPro" id="IPR056844">
    <property type="entry name" value="SibA-E_N"/>
</dbReference>
<reference evidence="5" key="1">
    <citation type="submission" date="2022-03" db="EMBL/GenBank/DDBJ databases">
        <title>Bacterial whole genome sequence for Hymenobacter sp. DH14.</title>
        <authorList>
            <person name="Le V."/>
        </authorList>
    </citation>
    <scope>NUCLEOTIDE SEQUENCE</scope>
    <source>
        <strain evidence="5">DH14</strain>
    </source>
</reference>
<dbReference type="PANTHER" id="PTHR24273">
    <property type="entry name" value="FI04643P-RELATED"/>
    <property type="match status" value="1"/>
</dbReference>
<dbReference type="Pfam" id="PF02140">
    <property type="entry name" value="SUEL_Lectin"/>
    <property type="match status" value="1"/>
</dbReference>
<evidence type="ECO:0000259" key="3">
    <source>
        <dbReference type="PROSITE" id="PS50228"/>
    </source>
</evidence>
<dbReference type="GO" id="GO:0016020">
    <property type="term" value="C:membrane"/>
    <property type="evidence" value="ECO:0007669"/>
    <property type="project" value="InterPro"/>
</dbReference>
<dbReference type="Gene3D" id="2.60.40.10">
    <property type="entry name" value="Immunoglobulins"/>
    <property type="match status" value="5"/>
</dbReference>
<organism evidence="5 6">
    <name type="scientific">Hymenobacter cyanobacteriorum</name>
    <dbReference type="NCBI Taxonomy" id="2926463"/>
    <lineage>
        <taxon>Bacteria</taxon>
        <taxon>Pseudomonadati</taxon>
        <taxon>Bacteroidota</taxon>
        <taxon>Cytophagia</taxon>
        <taxon>Cytophagales</taxon>
        <taxon>Hymenobacteraceae</taxon>
        <taxon>Hymenobacter</taxon>
    </lineage>
</organism>
<dbReference type="Pfam" id="PF05345">
    <property type="entry name" value="He_PIG"/>
    <property type="match status" value="2"/>
</dbReference>
<dbReference type="SMART" id="SM00089">
    <property type="entry name" value="PKD"/>
    <property type="match status" value="2"/>
</dbReference>
<feature type="domain" description="SUEL-type lectin" evidence="3">
    <location>
        <begin position="711"/>
        <end position="796"/>
    </location>
</feature>
<dbReference type="PANTHER" id="PTHR24273:SF32">
    <property type="entry name" value="HYALIN"/>
    <property type="match status" value="1"/>
</dbReference>
<feature type="domain" description="HYR" evidence="4">
    <location>
        <begin position="915"/>
        <end position="995"/>
    </location>
</feature>
<gene>
    <name evidence="5" type="ORF">MON38_12195</name>
</gene>
<dbReference type="Proteomes" id="UP001139193">
    <property type="component" value="Unassembled WGS sequence"/>
</dbReference>
<dbReference type="Pfam" id="PF24907">
    <property type="entry name" value="SIBA-E_N"/>
    <property type="match status" value="1"/>
</dbReference>
<dbReference type="Pfam" id="PF02494">
    <property type="entry name" value="HYR"/>
    <property type="match status" value="2"/>
</dbReference>
<dbReference type="EMBL" id="JALBGC010000003">
    <property type="protein sequence ID" value="MCI1188181.1"/>
    <property type="molecule type" value="Genomic_DNA"/>
</dbReference>
<protein>
    <submittedName>
        <fullName evidence="5">HYR domain-containing protein</fullName>
    </submittedName>
</protein>
<feature type="domain" description="PKD" evidence="2">
    <location>
        <begin position="1115"/>
        <end position="1165"/>
    </location>
</feature>
<evidence type="ECO:0000259" key="2">
    <source>
        <dbReference type="PROSITE" id="PS50093"/>
    </source>
</evidence>
<dbReference type="Gene3D" id="2.60.120.740">
    <property type="match status" value="1"/>
</dbReference>
<accession>A0A9X2AFG3</accession>
<keyword evidence="6" id="KW-1185">Reference proteome</keyword>
<dbReference type="InterPro" id="IPR000601">
    <property type="entry name" value="PKD_dom"/>
</dbReference>
<dbReference type="RefSeq" id="WP_241936446.1">
    <property type="nucleotide sequence ID" value="NZ_JALBGC010000003.1"/>
</dbReference>
<evidence type="ECO:0000313" key="6">
    <source>
        <dbReference type="Proteomes" id="UP001139193"/>
    </source>
</evidence>
<proteinExistence type="predicted"/>
<dbReference type="CDD" id="cd22842">
    <property type="entry name" value="Gal_Rha_Lectin_BGal"/>
    <property type="match status" value="1"/>
</dbReference>
<dbReference type="GO" id="GO:0005509">
    <property type="term" value="F:calcium ion binding"/>
    <property type="evidence" value="ECO:0007669"/>
    <property type="project" value="InterPro"/>
</dbReference>
<sequence length="1309" mass="133064">MQQPVYAPISTASTRPALGLRVWLLTCLLTFGALSSAMASHFRYGSITWRTVTTDPTKRTVVIKVNESFRKSYPVFSPSLAVGSVVSNADVLYFGDGSSTSINLTVTSVDVAADNFYGEFTVTHTYASNTAYKAYINNSNRLVGLVNNSNGVWHIETVINAGSGNSSPVSTLPPVVNLATGQTAATFQLPANDPDGDPLTYSLATGADMAGNAFTNAPGLAIDSNTGVITFPTTGATVGALYDAIVKVSDGKTSIMVDFIIQITQVSTPPKFDYSITPAVGYAYQVSPGTPVSFSVRATDSDPGSSVTLKAVGLPSGSGMSPALPATGNPVTSTFSWTPTAGSLGTYVITFVAQDNVGVQTNTSVTIQVSTKPTFDVPPTPADGSVEQITPGTPVTRTIQASNADPNTLVSIISGTGLAGATFSPALPSTAGNPTTTQLNWTPASANWGPNTATFTAKNTNSSDQKTHTLEFIVNSAPSFTSAPAPASLNVVAGHPFSYSITLTDPDLPYGDKLEIEDQNLPAWLTVVDNGDGTGTLSGTPTVADAGNNDVTLVAADIYHHGASYGLITQSFSINVIPCTLQAHAMPLTLVLDANGTATLTTAQFDNGSTATCGIASMTLSQSAFSCANYGANPVTLTVTDSYGNTSTDTQTVLVTDNTAPTAVAQNVTVQLDASGNASVTAAQVNNGSSDNCGAVTLSIQPSQGVVSAVAQEHEVLTLTAPAGATFTAVNFASYGNADYVNGTFQYGWCHAGNSQQIAEQALLGKNSGSIPANNDVFGDPCGGTFKRLLVQATYVYANAPQTSYTCANVGQPNPVTLTVTDSFGNVSTATANVTVQDNLAPTITAPAAVSVSTDAGQCTATNVALGTATATDNCTATVTNNAPAAFPQGTTTVTWTATDAAGNVATATQTVTVNDTEKPVLTVPASIVVTAPATLCGAVVTFAPTATDNCAGATVVASPASGSTFAVGTSTVTVTATDASGNTSTGSFTITVKDVTAPAVAVRNVTVTLVNGAASVTAADVNNHSTDACGIASYSLNRSAFTCANLGSNPVVLTVTDIHGNVASASATVTVVGSIPAPAIAVTPASNVYTGGVATNLYLGYGSQSATLTAKGGVSYAWSPAAGLSSTTVANPVFTATTAGTFTYTVTATNQYGCTATATVTLHVMDARCDKDKVVVCHNGHEICISPNAVPAHLTGHAGDQLGACGTATRPEPAAPAVELATELVFEAYPNPFGASTTVHFRPTVSAAAQIRVFDAVGRVVGTLFSGTTEAGHDYALTLDGTPLAAGLYLCRYESQGEVHVQRLSVVK</sequence>
<dbReference type="InterPro" id="IPR043159">
    <property type="entry name" value="Lectin_gal-bd_sf"/>
</dbReference>